<dbReference type="EMBL" id="MU806009">
    <property type="protein sequence ID" value="KAJ3842321.1"/>
    <property type="molecule type" value="Genomic_DNA"/>
</dbReference>
<gene>
    <name evidence="3" type="ORF">F5878DRAFT_607904</name>
</gene>
<reference evidence="3" key="1">
    <citation type="submission" date="2022-08" db="EMBL/GenBank/DDBJ databases">
        <authorList>
            <consortium name="DOE Joint Genome Institute"/>
            <person name="Min B."/>
            <person name="Riley R."/>
            <person name="Sierra-Patev S."/>
            <person name="Naranjo-Ortiz M."/>
            <person name="Looney B."/>
            <person name="Konkel Z."/>
            <person name="Slot J.C."/>
            <person name="Sakamoto Y."/>
            <person name="Steenwyk J.L."/>
            <person name="Rokas A."/>
            <person name="Carro J."/>
            <person name="Camarero S."/>
            <person name="Ferreira P."/>
            <person name="Molpeceres G."/>
            <person name="Ruiz-Duenas F.J."/>
            <person name="Serrano A."/>
            <person name="Henrissat B."/>
            <person name="Drula E."/>
            <person name="Hughes K.W."/>
            <person name="Mata J.L."/>
            <person name="Ishikawa N.K."/>
            <person name="Vargas-Isla R."/>
            <person name="Ushijima S."/>
            <person name="Smith C.A."/>
            <person name="Ahrendt S."/>
            <person name="Andreopoulos W."/>
            <person name="He G."/>
            <person name="Labutti K."/>
            <person name="Lipzen A."/>
            <person name="Ng V."/>
            <person name="Sandor L."/>
            <person name="Barry K."/>
            <person name="Martinez A.T."/>
            <person name="Xiao Y."/>
            <person name="Gibbons J.G."/>
            <person name="Terashima K."/>
            <person name="Hibbett D.S."/>
            <person name="Grigoriev I.V."/>
        </authorList>
    </citation>
    <scope>NUCLEOTIDE SEQUENCE</scope>
    <source>
        <strain evidence="3">TFB9207</strain>
    </source>
</reference>
<keyword evidence="2" id="KW-0812">Transmembrane</keyword>
<protein>
    <submittedName>
        <fullName evidence="3">Uncharacterized protein</fullName>
    </submittedName>
</protein>
<accession>A0AA38PGJ6</accession>
<keyword evidence="2" id="KW-0472">Membrane</keyword>
<evidence type="ECO:0000313" key="3">
    <source>
        <dbReference type="EMBL" id="KAJ3842321.1"/>
    </source>
</evidence>
<dbReference type="AlphaFoldDB" id="A0AA38PGJ6"/>
<feature type="transmembrane region" description="Helical" evidence="2">
    <location>
        <begin position="172"/>
        <end position="193"/>
    </location>
</feature>
<keyword evidence="4" id="KW-1185">Reference proteome</keyword>
<name>A0AA38PGJ6_9AGAR</name>
<keyword evidence="2" id="KW-1133">Transmembrane helix</keyword>
<organism evidence="3 4">
    <name type="scientific">Lentinula raphanica</name>
    <dbReference type="NCBI Taxonomy" id="153919"/>
    <lineage>
        <taxon>Eukaryota</taxon>
        <taxon>Fungi</taxon>
        <taxon>Dikarya</taxon>
        <taxon>Basidiomycota</taxon>
        <taxon>Agaricomycotina</taxon>
        <taxon>Agaricomycetes</taxon>
        <taxon>Agaricomycetidae</taxon>
        <taxon>Agaricales</taxon>
        <taxon>Marasmiineae</taxon>
        <taxon>Omphalotaceae</taxon>
        <taxon>Lentinula</taxon>
    </lineage>
</organism>
<comment type="caution">
    <text evidence="3">The sequence shown here is derived from an EMBL/GenBank/DDBJ whole genome shotgun (WGS) entry which is preliminary data.</text>
</comment>
<feature type="region of interest" description="Disordered" evidence="1">
    <location>
        <begin position="1"/>
        <end position="30"/>
    </location>
</feature>
<feature type="transmembrane region" description="Helical" evidence="2">
    <location>
        <begin position="213"/>
        <end position="233"/>
    </location>
</feature>
<proteinExistence type="predicted"/>
<sequence length="247" mass="27917">MGAQDAEQAVDEQRRLKQRSPEPSILNQKRLDSSVNSELKIVKDIEVDAALSQTIEVDQVESPRCEQDIPPGNVQSLEDTAAVPVDLLVEPVVPTCVKISGLLDLPPIPLIATYAKDSESTENRFDWFRKFKRQLTELPPSEILFKAGTLSYLWFVVKVIRRVWRMFDSQTLGFAFGHLALSMGTFAFIWYYSPGQVRAQYERTSFPPAVINLTIFIGAFICVSVSWSIVCIVRELVVLTLWPELLL</sequence>
<evidence type="ECO:0000256" key="2">
    <source>
        <dbReference type="SAM" id="Phobius"/>
    </source>
</evidence>
<evidence type="ECO:0000256" key="1">
    <source>
        <dbReference type="SAM" id="MobiDB-lite"/>
    </source>
</evidence>
<dbReference type="Proteomes" id="UP001163846">
    <property type="component" value="Unassembled WGS sequence"/>
</dbReference>
<evidence type="ECO:0000313" key="4">
    <source>
        <dbReference type="Proteomes" id="UP001163846"/>
    </source>
</evidence>